<name>A0A7S7AXP7_9SPIR</name>
<evidence type="ECO:0000313" key="1">
    <source>
        <dbReference type="EMBL" id="QOW62182.1"/>
    </source>
</evidence>
<sequence>MWERELDIYGKVRKETEENTNFVPFLFQGQYLDIETELVYNYKRYYSQETGAYISQDPIGLAGGNPTLYGYVFDSNIEIDPFGLGCVENKREGLRREDTLRRILEDIYGKDRVLTERTLVDANGDKVTAGKKGKQSGRRIDFIVLDDNGNAIKSFEVTSKTAKKGPQVAKENTIRAKGGTFIKDNNGNLVDVSNVPTQIIRIR</sequence>
<dbReference type="Gene3D" id="2.180.10.10">
    <property type="entry name" value="RHS repeat-associated core"/>
    <property type="match status" value="1"/>
</dbReference>
<dbReference type="EMBL" id="CP061839">
    <property type="protein sequence ID" value="QOW62182.1"/>
    <property type="molecule type" value="Genomic_DNA"/>
</dbReference>
<dbReference type="AlphaFoldDB" id="A0A7S7AXP7"/>
<dbReference type="InterPro" id="IPR022385">
    <property type="entry name" value="Rhs_assc_core"/>
</dbReference>
<reference evidence="1 2" key="1">
    <citation type="submission" date="2020-09" db="EMBL/GenBank/DDBJ databases">
        <title>Characterization of Treponema spp. from bovine digital dermatitis in Korea.</title>
        <authorList>
            <person name="Espiritu H.M."/>
            <person name="Cho Y.I."/>
            <person name="Mamuad L."/>
        </authorList>
    </citation>
    <scope>NUCLEOTIDE SEQUENCE [LARGE SCALE GENOMIC DNA]</scope>
    <source>
        <strain evidence="1 2">KS1</strain>
    </source>
</reference>
<organism evidence="1 2">
    <name type="scientific">Treponema pedis</name>
    <dbReference type="NCBI Taxonomy" id="409322"/>
    <lineage>
        <taxon>Bacteria</taxon>
        <taxon>Pseudomonadati</taxon>
        <taxon>Spirochaetota</taxon>
        <taxon>Spirochaetia</taxon>
        <taxon>Spirochaetales</taxon>
        <taxon>Treponemataceae</taxon>
        <taxon>Treponema</taxon>
    </lineage>
</organism>
<proteinExistence type="predicted"/>
<dbReference type="NCBIfam" id="TIGR03696">
    <property type="entry name" value="Rhs_assc_core"/>
    <property type="match status" value="1"/>
</dbReference>
<accession>A0A7S7AXP7</accession>
<dbReference type="Proteomes" id="UP000593915">
    <property type="component" value="Chromosome"/>
</dbReference>
<gene>
    <name evidence="1" type="ORF">IFE08_08910</name>
</gene>
<evidence type="ECO:0000313" key="2">
    <source>
        <dbReference type="Proteomes" id="UP000593915"/>
    </source>
</evidence>
<protein>
    <submittedName>
        <fullName evidence="1">RHS repeat-associated core domain-containing protein</fullName>
    </submittedName>
</protein>